<feature type="compositionally biased region" description="Low complexity" evidence="1">
    <location>
        <begin position="139"/>
        <end position="170"/>
    </location>
</feature>
<organism evidence="3 4">
    <name type="scientific">Serendipita vermifera MAFF 305830</name>
    <dbReference type="NCBI Taxonomy" id="933852"/>
    <lineage>
        <taxon>Eukaryota</taxon>
        <taxon>Fungi</taxon>
        <taxon>Dikarya</taxon>
        <taxon>Basidiomycota</taxon>
        <taxon>Agaricomycotina</taxon>
        <taxon>Agaricomycetes</taxon>
        <taxon>Sebacinales</taxon>
        <taxon>Serendipitaceae</taxon>
        <taxon>Serendipita</taxon>
    </lineage>
</organism>
<feature type="compositionally biased region" description="Pro residues" evidence="1">
    <location>
        <begin position="329"/>
        <end position="339"/>
    </location>
</feature>
<feature type="region of interest" description="Disordered" evidence="1">
    <location>
        <begin position="138"/>
        <end position="170"/>
    </location>
</feature>
<accession>A0A0C2XJW4</accession>
<sequence length="402" mass="42334">MSGDQVLDDTYSKLTYYDNAWQSLSGPEYGGRYSGTVHQTTLANARVALYFRAESISVTCFFQPAGSNFTASVNGGLVGTYNTYSADSGGELRTILIMDNMDASLERRLVLQKAPNDNENNLSYLEIDSITLGNPPVSPFSSTASSQMPSSSTSPSLSQSSSSTTSNSLSQLSLSELPPFSLSIAQSQSQSPSPSSIISTPQSQPPSSSTTPSAGVIAGAVTAGFLVVVLVVAFIWYRRRRTRAGRPFTSPSPMIETGGYPDDKRSGLVTGMMGLPMPISSPSAPVREKAVGLVASSSSPERGTAPAPDGPTSGKSQLHARDNNGTGPSPNPAAPPSVPLPSSGAPGEVNSNQLIQENAMLRDRVRHFAALQRTGGNDASHLGYHEPPPEYVGRDDDEEPRI</sequence>
<keyword evidence="2" id="KW-0472">Membrane</keyword>
<feature type="compositionally biased region" description="Basic and acidic residues" evidence="1">
    <location>
        <begin position="383"/>
        <end position="402"/>
    </location>
</feature>
<dbReference type="HOGENOM" id="CLU_035929_0_0_1"/>
<feature type="region of interest" description="Disordered" evidence="1">
    <location>
        <begin position="245"/>
        <end position="358"/>
    </location>
</feature>
<name>A0A0C2XJW4_SERVB</name>
<dbReference type="AlphaFoldDB" id="A0A0C2XJW4"/>
<dbReference type="EMBL" id="KN824289">
    <property type="protein sequence ID" value="KIM29352.1"/>
    <property type="molecule type" value="Genomic_DNA"/>
</dbReference>
<proteinExistence type="predicted"/>
<reference evidence="4" key="2">
    <citation type="submission" date="2015-01" db="EMBL/GenBank/DDBJ databases">
        <title>Evolutionary Origins and Diversification of the Mycorrhizal Mutualists.</title>
        <authorList>
            <consortium name="DOE Joint Genome Institute"/>
            <consortium name="Mycorrhizal Genomics Consortium"/>
            <person name="Kohler A."/>
            <person name="Kuo A."/>
            <person name="Nagy L.G."/>
            <person name="Floudas D."/>
            <person name="Copeland A."/>
            <person name="Barry K.W."/>
            <person name="Cichocki N."/>
            <person name="Veneault-Fourrey C."/>
            <person name="LaButti K."/>
            <person name="Lindquist E.A."/>
            <person name="Lipzen A."/>
            <person name="Lundell T."/>
            <person name="Morin E."/>
            <person name="Murat C."/>
            <person name="Riley R."/>
            <person name="Ohm R."/>
            <person name="Sun H."/>
            <person name="Tunlid A."/>
            <person name="Henrissat B."/>
            <person name="Grigoriev I.V."/>
            <person name="Hibbett D.S."/>
            <person name="Martin F."/>
        </authorList>
    </citation>
    <scope>NUCLEOTIDE SEQUENCE [LARGE SCALE GENOMIC DNA]</scope>
    <source>
        <strain evidence="4">MAFF 305830</strain>
    </source>
</reference>
<evidence type="ECO:0000256" key="2">
    <source>
        <dbReference type="SAM" id="Phobius"/>
    </source>
</evidence>
<gene>
    <name evidence="3" type="ORF">M408DRAFT_23116</name>
</gene>
<evidence type="ECO:0000313" key="3">
    <source>
        <dbReference type="EMBL" id="KIM29352.1"/>
    </source>
</evidence>
<evidence type="ECO:0000313" key="4">
    <source>
        <dbReference type="Proteomes" id="UP000054097"/>
    </source>
</evidence>
<protein>
    <submittedName>
        <fullName evidence="3">Uncharacterized protein</fullName>
    </submittedName>
</protein>
<dbReference type="STRING" id="933852.A0A0C2XJW4"/>
<feature type="region of interest" description="Disordered" evidence="1">
    <location>
        <begin position="183"/>
        <end position="213"/>
    </location>
</feature>
<feature type="transmembrane region" description="Helical" evidence="2">
    <location>
        <begin position="214"/>
        <end position="237"/>
    </location>
</feature>
<evidence type="ECO:0000256" key="1">
    <source>
        <dbReference type="SAM" id="MobiDB-lite"/>
    </source>
</evidence>
<reference evidence="3 4" key="1">
    <citation type="submission" date="2014-04" db="EMBL/GenBank/DDBJ databases">
        <authorList>
            <consortium name="DOE Joint Genome Institute"/>
            <person name="Kuo A."/>
            <person name="Zuccaro A."/>
            <person name="Kohler A."/>
            <person name="Nagy L.G."/>
            <person name="Floudas D."/>
            <person name="Copeland A."/>
            <person name="Barry K.W."/>
            <person name="Cichocki N."/>
            <person name="Veneault-Fourrey C."/>
            <person name="LaButti K."/>
            <person name="Lindquist E.A."/>
            <person name="Lipzen A."/>
            <person name="Lundell T."/>
            <person name="Morin E."/>
            <person name="Murat C."/>
            <person name="Sun H."/>
            <person name="Tunlid A."/>
            <person name="Henrissat B."/>
            <person name="Grigoriev I.V."/>
            <person name="Hibbett D.S."/>
            <person name="Martin F."/>
            <person name="Nordberg H.P."/>
            <person name="Cantor M.N."/>
            <person name="Hua S.X."/>
        </authorList>
    </citation>
    <scope>NUCLEOTIDE SEQUENCE [LARGE SCALE GENOMIC DNA]</scope>
    <source>
        <strain evidence="3 4">MAFF 305830</strain>
    </source>
</reference>
<keyword evidence="2" id="KW-1133">Transmembrane helix</keyword>
<keyword evidence="2" id="KW-0812">Transmembrane</keyword>
<dbReference type="Proteomes" id="UP000054097">
    <property type="component" value="Unassembled WGS sequence"/>
</dbReference>
<feature type="region of interest" description="Disordered" evidence="1">
    <location>
        <begin position="371"/>
        <end position="402"/>
    </location>
</feature>
<keyword evidence="4" id="KW-1185">Reference proteome</keyword>